<feature type="compositionally biased region" description="Basic and acidic residues" evidence="1">
    <location>
        <begin position="309"/>
        <end position="320"/>
    </location>
</feature>
<feature type="region of interest" description="Disordered" evidence="1">
    <location>
        <begin position="272"/>
        <end position="342"/>
    </location>
</feature>
<dbReference type="InterPro" id="IPR046112">
    <property type="entry name" value="DUF6049"/>
</dbReference>
<keyword evidence="2" id="KW-0812">Transmembrane</keyword>
<dbReference type="Proteomes" id="UP000516428">
    <property type="component" value="Chromosome"/>
</dbReference>
<proteinExistence type="predicted"/>
<dbReference type="RefSeq" id="WP_188338066.1">
    <property type="nucleotide sequence ID" value="NZ_CP061281.1"/>
</dbReference>
<organism evidence="4 5">
    <name type="scientific">Streptomyces xanthii</name>
    <dbReference type="NCBI Taxonomy" id="2768069"/>
    <lineage>
        <taxon>Bacteria</taxon>
        <taxon>Bacillati</taxon>
        <taxon>Actinomycetota</taxon>
        <taxon>Actinomycetes</taxon>
        <taxon>Kitasatosporales</taxon>
        <taxon>Streptomycetaceae</taxon>
        <taxon>Streptomyces</taxon>
    </lineage>
</organism>
<feature type="signal peptide" evidence="3">
    <location>
        <begin position="1"/>
        <end position="32"/>
    </location>
</feature>
<feature type="transmembrane region" description="Helical" evidence="2">
    <location>
        <begin position="573"/>
        <end position="594"/>
    </location>
</feature>
<accession>A0A7H1B9G6</accession>
<reference evidence="4 5" key="1">
    <citation type="submission" date="2020-09" db="EMBL/GenBank/DDBJ databases">
        <title>A novel species.</title>
        <authorList>
            <person name="Gao J."/>
        </authorList>
    </citation>
    <scope>NUCLEOTIDE SEQUENCE [LARGE SCALE GENOMIC DNA]</scope>
    <source>
        <strain evidence="4 5">CRXT-Y-14</strain>
    </source>
</reference>
<sequence>MAAAGYGAAARALVVSAVVLGAAALPGPQARAADHSEDDPLRAAVVWPVTAPPHLTAASLGAGPTAQAVFDDDALAGLFAEGGRLREVVDAGKGHDVNWVVDPDLVIAAHEMADGYRVAGPDGSSNPQDSVRGTGQGAARAWLAALKDAVDGHDVWLLPYADPDLASLAHHPGPDRDDLTEAVTGLASGARTEVDQLLGISSRAGLGWPADGALDRRITALGTRFGVTRMLTSGQGLDPDEADPVTLGKGDDALTALPYDAAVTKALTAIKDPERPSPTASPSPSAAPSASGSPSPDASRASPSPSKSESSRSEAEKPDEGAVTDLSEQLRTGSHHVVVPPRELSGRGARTLAAALDAGGEDGWLELETLRSAGNEAVDGTAGSSAEYPAALRAKQLSARQLAAAAGDLDGLATLSKVLADPRATTESVHAAMARALSTAWRGRPAAEQEAFQERTTDFLTASVASLRLVPKTTVTLTSGDAQIPVSVDNALQQPVAGLELRVTSSDSERLRVNDPAVAVQAAGSANHTTHIGVTARANGKAELTAQLYTRSDGKPWGDPITFEVDVTSVSTGAIVVVAAGVGLIVLAAGFRMWQVRKRRSAQKPPEEEPAGEE</sequence>
<evidence type="ECO:0000256" key="2">
    <source>
        <dbReference type="SAM" id="Phobius"/>
    </source>
</evidence>
<evidence type="ECO:0008006" key="6">
    <source>
        <dbReference type="Google" id="ProtNLM"/>
    </source>
</evidence>
<dbReference type="KEGG" id="sxn:IAG42_18390"/>
<feature type="compositionally biased region" description="Low complexity" evidence="1">
    <location>
        <begin position="277"/>
        <end position="308"/>
    </location>
</feature>
<dbReference type="AlphaFoldDB" id="A0A7H1B9G6"/>
<name>A0A7H1B9G6_9ACTN</name>
<keyword evidence="2" id="KW-1133">Transmembrane helix</keyword>
<keyword evidence="3" id="KW-0732">Signal</keyword>
<feature type="chain" id="PRO_5028916105" description="Secreted protein" evidence="3">
    <location>
        <begin position="33"/>
        <end position="614"/>
    </location>
</feature>
<gene>
    <name evidence="4" type="ORF">IAG42_18390</name>
</gene>
<protein>
    <recommendedName>
        <fullName evidence="6">Secreted protein</fullName>
    </recommendedName>
</protein>
<evidence type="ECO:0000313" key="4">
    <source>
        <dbReference type="EMBL" id="QNS05371.1"/>
    </source>
</evidence>
<evidence type="ECO:0000256" key="3">
    <source>
        <dbReference type="SAM" id="SignalP"/>
    </source>
</evidence>
<evidence type="ECO:0000313" key="5">
    <source>
        <dbReference type="Proteomes" id="UP000516428"/>
    </source>
</evidence>
<dbReference type="Pfam" id="PF19516">
    <property type="entry name" value="DUF6049"/>
    <property type="match status" value="1"/>
</dbReference>
<evidence type="ECO:0000256" key="1">
    <source>
        <dbReference type="SAM" id="MobiDB-lite"/>
    </source>
</evidence>
<keyword evidence="5" id="KW-1185">Reference proteome</keyword>
<dbReference type="EMBL" id="CP061281">
    <property type="protein sequence ID" value="QNS05371.1"/>
    <property type="molecule type" value="Genomic_DNA"/>
</dbReference>
<keyword evidence="2" id="KW-0472">Membrane</keyword>